<protein>
    <submittedName>
        <fullName evidence="2">Uncharacterized protein</fullName>
    </submittedName>
</protein>
<evidence type="ECO:0000313" key="2">
    <source>
        <dbReference type="EMBL" id="MEQ2224617.1"/>
    </source>
</evidence>
<feature type="region of interest" description="Disordered" evidence="1">
    <location>
        <begin position="1"/>
        <end position="33"/>
    </location>
</feature>
<name>A0ABV0SZ55_9TELE</name>
<comment type="caution">
    <text evidence="2">The sequence shown here is derived from an EMBL/GenBank/DDBJ whole genome shotgun (WGS) entry which is preliminary data.</text>
</comment>
<keyword evidence="3" id="KW-1185">Reference proteome</keyword>
<gene>
    <name evidence="2" type="ORF">ILYODFUR_009275</name>
</gene>
<evidence type="ECO:0000256" key="1">
    <source>
        <dbReference type="SAM" id="MobiDB-lite"/>
    </source>
</evidence>
<sequence length="112" mass="11965">MFGLWEETGLPGQNPRMHGENMQTPCRKTLGQESNPGPSCCKATVLPPVPPCSPLKQCIEKKPTTVASAANHHKVAGPAVSLSFPHTASHFFLLPADPLHSLRPVYVGGMAQ</sequence>
<reference evidence="2 3" key="1">
    <citation type="submission" date="2021-06" db="EMBL/GenBank/DDBJ databases">
        <authorList>
            <person name="Palmer J.M."/>
        </authorList>
    </citation>
    <scope>NUCLEOTIDE SEQUENCE [LARGE SCALE GENOMIC DNA]</scope>
    <source>
        <strain evidence="3">if_2019</strain>
        <tissue evidence="2">Muscle</tissue>
    </source>
</reference>
<dbReference type="EMBL" id="JAHRIQ010012227">
    <property type="protein sequence ID" value="MEQ2224617.1"/>
    <property type="molecule type" value="Genomic_DNA"/>
</dbReference>
<organism evidence="2 3">
    <name type="scientific">Ilyodon furcidens</name>
    <name type="common">goldbreast splitfin</name>
    <dbReference type="NCBI Taxonomy" id="33524"/>
    <lineage>
        <taxon>Eukaryota</taxon>
        <taxon>Metazoa</taxon>
        <taxon>Chordata</taxon>
        <taxon>Craniata</taxon>
        <taxon>Vertebrata</taxon>
        <taxon>Euteleostomi</taxon>
        <taxon>Actinopterygii</taxon>
        <taxon>Neopterygii</taxon>
        <taxon>Teleostei</taxon>
        <taxon>Neoteleostei</taxon>
        <taxon>Acanthomorphata</taxon>
        <taxon>Ovalentaria</taxon>
        <taxon>Atherinomorphae</taxon>
        <taxon>Cyprinodontiformes</taxon>
        <taxon>Goodeidae</taxon>
        <taxon>Ilyodon</taxon>
    </lineage>
</organism>
<evidence type="ECO:0000313" key="3">
    <source>
        <dbReference type="Proteomes" id="UP001482620"/>
    </source>
</evidence>
<dbReference type="Proteomes" id="UP001482620">
    <property type="component" value="Unassembled WGS sequence"/>
</dbReference>
<accession>A0ABV0SZ55</accession>
<feature type="compositionally biased region" description="Polar residues" evidence="1">
    <location>
        <begin position="21"/>
        <end position="33"/>
    </location>
</feature>
<proteinExistence type="predicted"/>